<dbReference type="EMBL" id="CADCUU010000190">
    <property type="protein sequence ID" value="CAA9406795.1"/>
    <property type="molecule type" value="Genomic_DNA"/>
</dbReference>
<gene>
    <name evidence="1" type="ORF">AVDCRST_MAG15-1392</name>
</gene>
<accession>A0A6J4P7V4</accession>
<dbReference type="AlphaFoldDB" id="A0A6J4P7V4"/>
<proteinExistence type="predicted"/>
<protein>
    <submittedName>
        <fullName evidence="1">Uncharacterized protein</fullName>
    </submittedName>
</protein>
<reference evidence="1" key="1">
    <citation type="submission" date="2020-02" db="EMBL/GenBank/DDBJ databases">
        <authorList>
            <person name="Meier V. D."/>
        </authorList>
    </citation>
    <scope>NUCLEOTIDE SEQUENCE</scope>
    <source>
        <strain evidence="1">AVDCRST_MAG15</strain>
    </source>
</reference>
<organism evidence="1">
    <name type="scientific">uncultured Rubellimicrobium sp</name>
    <dbReference type="NCBI Taxonomy" id="543078"/>
    <lineage>
        <taxon>Bacteria</taxon>
        <taxon>Pseudomonadati</taxon>
        <taxon>Pseudomonadota</taxon>
        <taxon>Alphaproteobacteria</taxon>
        <taxon>Rhodobacterales</taxon>
        <taxon>Roseobacteraceae</taxon>
        <taxon>Rubellimicrobium</taxon>
        <taxon>environmental samples</taxon>
    </lineage>
</organism>
<sequence>MPSMRTGCFELKACLASMNTVQCDVAALGEVLGGRWPWLIGYGVLRRSARLPAHQS</sequence>
<name>A0A6J4P7V4_9RHOB</name>
<evidence type="ECO:0000313" key="1">
    <source>
        <dbReference type="EMBL" id="CAA9406795.1"/>
    </source>
</evidence>